<evidence type="ECO:0000313" key="10">
    <source>
        <dbReference type="Proteomes" id="UP001569428"/>
    </source>
</evidence>
<comment type="catalytic activity">
    <reaction evidence="1">
        <text>ATP + protein L-histidine = ADP + protein N-phospho-L-histidine.</text>
        <dbReference type="EC" id="2.7.13.3"/>
    </reaction>
</comment>
<dbReference type="CDD" id="cd00082">
    <property type="entry name" value="HisKA"/>
    <property type="match status" value="1"/>
</dbReference>
<keyword evidence="3 5" id="KW-0597">Phosphoprotein</keyword>
<dbReference type="Pfam" id="PF02518">
    <property type="entry name" value="HATPase_c"/>
    <property type="match status" value="1"/>
</dbReference>
<keyword evidence="6" id="KW-0472">Membrane</keyword>
<organism evidence="9 10">
    <name type="scientific">Microbulbifer epialgicus</name>
    <dbReference type="NCBI Taxonomy" id="393907"/>
    <lineage>
        <taxon>Bacteria</taxon>
        <taxon>Pseudomonadati</taxon>
        <taxon>Pseudomonadota</taxon>
        <taxon>Gammaproteobacteria</taxon>
        <taxon>Cellvibrionales</taxon>
        <taxon>Microbulbiferaceae</taxon>
        <taxon>Microbulbifer</taxon>
    </lineage>
</organism>
<dbReference type="EC" id="2.7.13.3" evidence="2"/>
<feature type="transmembrane region" description="Helical" evidence="6">
    <location>
        <begin position="154"/>
        <end position="182"/>
    </location>
</feature>
<dbReference type="SMART" id="SM00387">
    <property type="entry name" value="HATPase_c"/>
    <property type="match status" value="1"/>
</dbReference>
<evidence type="ECO:0000256" key="5">
    <source>
        <dbReference type="PROSITE-ProRule" id="PRU00169"/>
    </source>
</evidence>
<feature type="transmembrane region" description="Helical" evidence="6">
    <location>
        <begin position="94"/>
        <end position="116"/>
    </location>
</feature>
<keyword evidence="6" id="KW-1133">Transmembrane helix</keyword>
<dbReference type="Proteomes" id="UP001569428">
    <property type="component" value="Unassembled WGS sequence"/>
</dbReference>
<feature type="domain" description="Histidine kinase" evidence="7">
    <location>
        <begin position="231"/>
        <end position="447"/>
    </location>
</feature>
<dbReference type="InterPro" id="IPR011006">
    <property type="entry name" value="CheY-like_superfamily"/>
</dbReference>
<protein>
    <recommendedName>
        <fullName evidence="2">histidine kinase</fullName>
        <ecNumber evidence="2">2.7.13.3</ecNumber>
    </recommendedName>
</protein>
<feature type="transmembrane region" description="Helical" evidence="6">
    <location>
        <begin position="122"/>
        <end position="142"/>
    </location>
</feature>
<dbReference type="Gene3D" id="1.10.287.130">
    <property type="match status" value="1"/>
</dbReference>
<dbReference type="RefSeq" id="WP_371839661.1">
    <property type="nucleotide sequence ID" value="NZ_JBGMEK010000031.1"/>
</dbReference>
<feature type="transmembrane region" description="Helical" evidence="6">
    <location>
        <begin position="32"/>
        <end position="50"/>
    </location>
</feature>
<evidence type="ECO:0000313" key="9">
    <source>
        <dbReference type="EMBL" id="MFA0812047.1"/>
    </source>
</evidence>
<dbReference type="PROSITE" id="PS50109">
    <property type="entry name" value="HIS_KIN"/>
    <property type="match status" value="1"/>
</dbReference>
<dbReference type="PROSITE" id="PS50110">
    <property type="entry name" value="RESPONSE_REGULATORY"/>
    <property type="match status" value="1"/>
</dbReference>
<dbReference type="SUPFAM" id="SSF52172">
    <property type="entry name" value="CheY-like"/>
    <property type="match status" value="1"/>
</dbReference>
<dbReference type="CDD" id="cd17546">
    <property type="entry name" value="REC_hyHK_CKI1_RcsC-like"/>
    <property type="match status" value="1"/>
</dbReference>
<evidence type="ECO:0000256" key="3">
    <source>
        <dbReference type="ARBA" id="ARBA00022553"/>
    </source>
</evidence>
<dbReference type="PANTHER" id="PTHR45339:SF1">
    <property type="entry name" value="HYBRID SIGNAL TRANSDUCTION HISTIDINE KINASE J"/>
    <property type="match status" value="1"/>
</dbReference>
<evidence type="ECO:0000256" key="4">
    <source>
        <dbReference type="ARBA" id="ARBA00023012"/>
    </source>
</evidence>
<dbReference type="InterPro" id="IPR036097">
    <property type="entry name" value="HisK_dim/P_sf"/>
</dbReference>
<comment type="caution">
    <text evidence="9">The sequence shown here is derived from an EMBL/GenBank/DDBJ whole genome shotgun (WGS) entry which is preliminary data.</text>
</comment>
<dbReference type="InterPro" id="IPR036890">
    <property type="entry name" value="HATPase_C_sf"/>
</dbReference>
<dbReference type="InterPro" id="IPR001789">
    <property type="entry name" value="Sig_transdc_resp-reg_receiver"/>
</dbReference>
<evidence type="ECO:0000259" key="7">
    <source>
        <dbReference type="PROSITE" id="PS50109"/>
    </source>
</evidence>
<evidence type="ECO:0000256" key="6">
    <source>
        <dbReference type="SAM" id="Phobius"/>
    </source>
</evidence>
<keyword evidence="6" id="KW-0812">Transmembrane</keyword>
<proteinExistence type="predicted"/>
<evidence type="ECO:0000256" key="2">
    <source>
        <dbReference type="ARBA" id="ARBA00012438"/>
    </source>
</evidence>
<evidence type="ECO:0000259" key="8">
    <source>
        <dbReference type="PROSITE" id="PS50110"/>
    </source>
</evidence>
<sequence>MPLFDRPELKVQKDRRICRATDMRIAKYSRRGMLLSLCAFLIAATIGDMRLEAPRLLLILGGGLVVLTLLRGYYVFRFDSLYSAGPNRWRDHYFFVSILGSIWWGVTLFYFVYLMGFAPETHFLWIYSVIFCSSVTTVFSPYHRFLTWFTATSLLPAALMALFSGMILGTIYGTLTLAFIWLTAHQGRRESENYWERLSAMQELQQRASSLAAARKHSEAAVELTNEFIVNIGQEFRSQLSDALGALSLLEAEPLSERQREWVELAKTAGSQQLKLVDNVGLFTRVARKDIRLRQGPFNLVKTIEKSFKFAARAAHGQDLEFNFQIDDTLPVMVTGDNRKVAQLIRNLVDSATGIAQRGELWGEVGFTPITSVEGQLNITLMDDGRGEILPDESELFGAFSRMDTTQVTTGLGLSIAKGLAEAMGGYLQLHSTPDGNRYQVVIKFSMEPNQRTYLSPDRRLQDSEVLMIHQKGLFISGLVQVLRSFGMDVKSLRWCEGCECEVQKLLKQALERNQLVILVPAMGDETLFNSISPYLYKAHTEGRECPVICLGGFGQKSQFTQLHNAVPSALYLGRPVTRKELHDVIVERLFGGAKKSTRRVITGGADQPRQYTLLLVEESRPHQWVTEEMLQALGYKVDIAGNGDEALLRLSEGHYDLVLVDCQQNTDHSAEIIERLRRWETEHLPDDRLPIVALTSTTEEQFEGRCLAAGMDDYLTKPLSKDLLRETLARWLGSS</sequence>
<dbReference type="InterPro" id="IPR003594">
    <property type="entry name" value="HATPase_dom"/>
</dbReference>
<dbReference type="InterPro" id="IPR005467">
    <property type="entry name" value="His_kinase_dom"/>
</dbReference>
<dbReference type="Gene3D" id="3.30.565.10">
    <property type="entry name" value="Histidine kinase-like ATPase, C-terminal domain"/>
    <property type="match status" value="1"/>
</dbReference>
<feature type="transmembrane region" description="Helical" evidence="6">
    <location>
        <begin position="56"/>
        <end position="74"/>
    </location>
</feature>
<dbReference type="PANTHER" id="PTHR45339">
    <property type="entry name" value="HYBRID SIGNAL TRANSDUCTION HISTIDINE KINASE J"/>
    <property type="match status" value="1"/>
</dbReference>
<reference evidence="9 10" key="1">
    <citation type="submission" date="2024-08" db="EMBL/GenBank/DDBJ databases">
        <authorList>
            <person name="Ishaq N."/>
        </authorList>
    </citation>
    <scope>NUCLEOTIDE SEQUENCE [LARGE SCALE GENOMIC DNA]</scope>
    <source>
        <strain evidence="9 10">DSM 18651</strain>
    </source>
</reference>
<feature type="domain" description="Response regulatory" evidence="8">
    <location>
        <begin position="613"/>
        <end position="733"/>
    </location>
</feature>
<dbReference type="InterPro" id="IPR003661">
    <property type="entry name" value="HisK_dim/P_dom"/>
</dbReference>
<dbReference type="SUPFAM" id="SSF47384">
    <property type="entry name" value="Homodimeric domain of signal transducing histidine kinase"/>
    <property type="match status" value="1"/>
</dbReference>
<dbReference type="SMART" id="SM00448">
    <property type="entry name" value="REC"/>
    <property type="match status" value="1"/>
</dbReference>
<dbReference type="Pfam" id="PF00072">
    <property type="entry name" value="Response_reg"/>
    <property type="match status" value="1"/>
</dbReference>
<dbReference type="SUPFAM" id="SSF55874">
    <property type="entry name" value="ATPase domain of HSP90 chaperone/DNA topoisomerase II/histidine kinase"/>
    <property type="match status" value="1"/>
</dbReference>
<feature type="modified residue" description="4-aspartylphosphate" evidence="5">
    <location>
        <position position="662"/>
    </location>
</feature>
<keyword evidence="10" id="KW-1185">Reference proteome</keyword>
<dbReference type="EMBL" id="JBGMEK010000031">
    <property type="protein sequence ID" value="MFA0812047.1"/>
    <property type="molecule type" value="Genomic_DNA"/>
</dbReference>
<accession>A0ABV4P198</accession>
<evidence type="ECO:0000256" key="1">
    <source>
        <dbReference type="ARBA" id="ARBA00000085"/>
    </source>
</evidence>
<keyword evidence="4" id="KW-0902">Two-component regulatory system</keyword>
<name>A0ABV4P198_9GAMM</name>
<dbReference type="Gene3D" id="3.40.50.2300">
    <property type="match status" value="1"/>
</dbReference>
<gene>
    <name evidence="9" type="ORF">ACCI49_14100</name>
</gene>